<proteinExistence type="predicted"/>
<keyword evidence="1" id="KW-0812">Transmembrane</keyword>
<dbReference type="EMBL" id="KZ613948">
    <property type="protein sequence ID" value="PMD38034.1"/>
    <property type="molecule type" value="Genomic_DNA"/>
</dbReference>
<evidence type="ECO:0000313" key="3">
    <source>
        <dbReference type="Proteomes" id="UP000235786"/>
    </source>
</evidence>
<keyword evidence="3" id="KW-1185">Reference proteome</keyword>
<dbReference type="AlphaFoldDB" id="A0A2J6RHN9"/>
<keyword evidence="1" id="KW-0472">Membrane</keyword>
<organism evidence="2 3">
    <name type="scientific">Hyaloscypha variabilis (strain UAMH 11265 / GT02V1 / F)</name>
    <name type="common">Meliniomyces variabilis</name>
    <dbReference type="NCBI Taxonomy" id="1149755"/>
    <lineage>
        <taxon>Eukaryota</taxon>
        <taxon>Fungi</taxon>
        <taxon>Dikarya</taxon>
        <taxon>Ascomycota</taxon>
        <taxon>Pezizomycotina</taxon>
        <taxon>Leotiomycetes</taxon>
        <taxon>Helotiales</taxon>
        <taxon>Hyaloscyphaceae</taxon>
        <taxon>Hyaloscypha</taxon>
        <taxon>Hyaloscypha variabilis</taxon>
    </lineage>
</organism>
<name>A0A2J6RHN9_HYAVF</name>
<feature type="transmembrane region" description="Helical" evidence="1">
    <location>
        <begin position="183"/>
        <end position="203"/>
    </location>
</feature>
<feature type="transmembrane region" description="Helical" evidence="1">
    <location>
        <begin position="154"/>
        <end position="177"/>
    </location>
</feature>
<accession>A0A2J6RHN9</accession>
<sequence>MDHQHTRKIDDRRIEYLIHKRLFFTPVLNADDPEPEIFRAEYVDRFYIDVHRDMFQDWRGNLDDLIRKKRFGGSEETTQSEIDAWRNSAKAKYEVSENLLWNNHFSDRDEATVTWADLDEARRISIERRRAAEKAEKAEKIKVRNTYENLSDNWPAAFGTLLFYFPTSVGYWLVLYLCRNASSMFITSASFLGLLLLPASVYLRQLFIRLCLHNQTETLGLTKNLNTEEKMALLSEKEILCGEKNGGNNSKPNYRCRIFFGSKPVGDSI</sequence>
<gene>
    <name evidence="2" type="ORF">L207DRAFT_530973</name>
</gene>
<evidence type="ECO:0000256" key="1">
    <source>
        <dbReference type="SAM" id="Phobius"/>
    </source>
</evidence>
<dbReference type="Proteomes" id="UP000235786">
    <property type="component" value="Unassembled WGS sequence"/>
</dbReference>
<keyword evidence="1" id="KW-1133">Transmembrane helix</keyword>
<evidence type="ECO:0000313" key="2">
    <source>
        <dbReference type="EMBL" id="PMD38034.1"/>
    </source>
</evidence>
<reference evidence="2 3" key="1">
    <citation type="submission" date="2016-04" db="EMBL/GenBank/DDBJ databases">
        <title>A degradative enzymes factory behind the ericoid mycorrhizal symbiosis.</title>
        <authorList>
            <consortium name="DOE Joint Genome Institute"/>
            <person name="Martino E."/>
            <person name="Morin E."/>
            <person name="Grelet G."/>
            <person name="Kuo A."/>
            <person name="Kohler A."/>
            <person name="Daghino S."/>
            <person name="Barry K."/>
            <person name="Choi C."/>
            <person name="Cichocki N."/>
            <person name="Clum A."/>
            <person name="Copeland A."/>
            <person name="Hainaut M."/>
            <person name="Haridas S."/>
            <person name="Labutti K."/>
            <person name="Lindquist E."/>
            <person name="Lipzen A."/>
            <person name="Khouja H.-R."/>
            <person name="Murat C."/>
            <person name="Ohm R."/>
            <person name="Olson A."/>
            <person name="Spatafora J."/>
            <person name="Veneault-Fourrey C."/>
            <person name="Henrissat B."/>
            <person name="Grigoriev I."/>
            <person name="Martin F."/>
            <person name="Perotto S."/>
        </authorList>
    </citation>
    <scope>NUCLEOTIDE SEQUENCE [LARGE SCALE GENOMIC DNA]</scope>
    <source>
        <strain evidence="2 3">F</strain>
    </source>
</reference>
<protein>
    <submittedName>
        <fullName evidence="2">Uncharacterized protein</fullName>
    </submittedName>
</protein>